<dbReference type="InterPro" id="IPR052037">
    <property type="entry name" value="LPS_export_LptA"/>
</dbReference>
<feature type="chain" id="PRO_5001944270" description="Organic solvent tolerance-like N-terminal domain-containing protein" evidence="5">
    <location>
        <begin position="20"/>
        <end position="201"/>
    </location>
</feature>
<dbReference type="NCBIfam" id="TIGR03002">
    <property type="entry name" value="outer_YhbN_LptA"/>
    <property type="match status" value="1"/>
</dbReference>
<evidence type="ECO:0000256" key="4">
    <source>
        <dbReference type="SAM" id="MobiDB-lite"/>
    </source>
</evidence>
<keyword evidence="2 5" id="KW-0732">Signal</keyword>
<reference evidence="7 8" key="1">
    <citation type="submission" date="2014-09" db="EMBL/GenBank/DDBJ databases">
        <title>Xanthomonadaceae 3.5X direct submission.</title>
        <authorList>
            <person name="Fang T."/>
            <person name="Wang H."/>
        </authorList>
    </citation>
    <scope>NUCLEOTIDE SEQUENCE [LARGE SCALE GENOMIC DNA]</scope>
    <source>
        <strain evidence="7 8">3.5X</strain>
    </source>
</reference>
<evidence type="ECO:0000256" key="3">
    <source>
        <dbReference type="ARBA" id="ARBA00022764"/>
    </source>
</evidence>
<dbReference type="GO" id="GO:0009279">
    <property type="term" value="C:cell outer membrane"/>
    <property type="evidence" value="ECO:0007669"/>
    <property type="project" value="TreeGrafter"/>
</dbReference>
<feature type="signal peptide" evidence="5">
    <location>
        <begin position="1"/>
        <end position="19"/>
    </location>
</feature>
<dbReference type="GO" id="GO:0001530">
    <property type="term" value="F:lipopolysaccharide binding"/>
    <property type="evidence" value="ECO:0007669"/>
    <property type="project" value="InterPro"/>
</dbReference>
<organism evidence="7 8">
    <name type="scientific">Oleiagrimonas soli</name>
    <dbReference type="NCBI Taxonomy" id="1543381"/>
    <lineage>
        <taxon>Bacteria</taxon>
        <taxon>Pseudomonadati</taxon>
        <taxon>Pseudomonadota</taxon>
        <taxon>Gammaproteobacteria</taxon>
        <taxon>Lysobacterales</taxon>
        <taxon>Rhodanobacteraceae</taxon>
        <taxon>Oleiagrimonas</taxon>
    </lineage>
</organism>
<feature type="region of interest" description="Disordered" evidence="4">
    <location>
        <begin position="158"/>
        <end position="201"/>
    </location>
</feature>
<sequence>MRLAAFGLLGLLLCGAATAKQSDRSPPVNVDARSADASAQPNGISHIKGNVVITQGTLKATSDLATIYFDAQSQVKRVVLTGHAHIQQLDDNGNLMTGNADSIDYDVPEGVAILTGNAHVKQVNRGSASGDRLVYDTKSSTMTAQSTSDEGRVHLVFKAKQQPAKSAPASNASAPAATTTAPSPAASTPAPAPAASAATGN</sequence>
<dbReference type="GO" id="GO:0017089">
    <property type="term" value="F:glycolipid transfer activity"/>
    <property type="evidence" value="ECO:0007669"/>
    <property type="project" value="TreeGrafter"/>
</dbReference>
<feature type="region of interest" description="Disordered" evidence="4">
    <location>
        <begin position="21"/>
        <end position="41"/>
    </location>
</feature>
<keyword evidence="8" id="KW-1185">Reference proteome</keyword>
<gene>
    <name evidence="7" type="ORF">LF63_0111590</name>
</gene>
<proteinExistence type="predicted"/>
<dbReference type="Gene3D" id="2.60.450.10">
    <property type="entry name" value="Lipopolysaccharide (LPS) transport protein A like domain"/>
    <property type="match status" value="1"/>
</dbReference>
<dbReference type="STRING" id="1543381.LF63_0111590"/>
<accession>A0A099CW85</accession>
<dbReference type="GO" id="GO:0015920">
    <property type="term" value="P:lipopolysaccharide transport"/>
    <property type="evidence" value="ECO:0007669"/>
    <property type="project" value="InterPro"/>
</dbReference>
<dbReference type="HOGENOM" id="CLU_095993_5_0_6"/>
<dbReference type="Proteomes" id="UP000029708">
    <property type="component" value="Unassembled WGS sequence"/>
</dbReference>
<dbReference type="GO" id="GO:0030288">
    <property type="term" value="C:outer membrane-bounded periplasmic space"/>
    <property type="evidence" value="ECO:0007669"/>
    <property type="project" value="TreeGrafter"/>
</dbReference>
<dbReference type="PANTHER" id="PTHR36504:SF1">
    <property type="entry name" value="LIPOPOLYSACCHARIDE EXPORT SYSTEM PROTEIN LPTA"/>
    <property type="match status" value="1"/>
</dbReference>
<name>A0A099CW85_9GAMM</name>
<dbReference type="InterPro" id="IPR005653">
    <property type="entry name" value="OstA-like_N"/>
</dbReference>
<evidence type="ECO:0000259" key="6">
    <source>
        <dbReference type="Pfam" id="PF03968"/>
    </source>
</evidence>
<dbReference type="EMBL" id="JROI01000013">
    <property type="protein sequence ID" value="KGI77295.1"/>
    <property type="molecule type" value="Genomic_DNA"/>
</dbReference>
<evidence type="ECO:0000256" key="2">
    <source>
        <dbReference type="ARBA" id="ARBA00022729"/>
    </source>
</evidence>
<dbReference type="PANTHER" id="PTHR36504">
    <property type="entry name" value="LIPOPOLYSACCHARIDE EXPORT SYSTEM PROTEIN LPTA"/>
    <property type="match status" value="1"/>
</dbReference>
<dbReference type="AlphaFoldDB" id="A0A099CW85"/>
<evidence type="ECO:0000256" key="1">
    <source>
        <dbReference type="ARBA" id="ARBA00022448"/>
    </source>
</evidence>
<comment type="caution">
    <text evidence="7">The sequence shown here is derived from an EMBL/GenBank/DDBJ whole genome shotgun (WGS) entry which is preliminary data.</text>
</comment>
<protein>
    <recommendedName>
        <fullName evidence="6">Organic solvent tolerance-like N-terminal domain-containing protein</fullName>
    </recommendedName>
</protein>
<dbReference type="InterPro" id="IPR014340">
    <property type="entry name" value="LptA"/>
</dbReference>
<evidence type="ECO:0000313" key="8">
    <source>
        <dbReference type="Proteomes" id="UP000029708"/>
    </source>
</evidence>
<keyword evidence="3" id="KW-0574">Periplasm</keyword>
<keyword evidence="1" id="KW-0813">Transport</keyword>
<dbReference type="Pfam" id="PF03968">
    <property type="entry name" value="LptD_N"/>
    <property type="match status" value="1"/>
</dbReference>
<feature type="domain" description="Organic solvent tolerance-like N-terminal" evidence="6">
    <location>
        <begin position="30"/>
        <end position="139"/>
    </location>
</feature>
<evidence type="ECO:0000256" key="5">
    <source>
        <dbReference type="SAM" id="SignalP"/>
    </source>
</evidence>
<evidence type="ECO:0000313" key="7">
    <source>
        <dbReference type="EMBL" id="KGI77295.1"/>
    </source>
</evidence>